<evidence type="ECO:0000256" key="1">
    <source>
        <dbReference type="ARBA" id="ARBA00001864"/>
    </source>
</evidence>
<comment type="catalytic activity">
    <reaction evidence="1 8">
        <text>3-dehydroquinate = 3-dehydroshikimate + H2O</text>
        <dbReference type="Rhea" id="RHEA:21096"/>
        <dbReference type="ChEBI" id="CHEBI:15377"/>
        <dbReference type="ChEBI" id="CHEBI:16630"/>
        <dbReference type="ChEBI" id="CHEBI:32364"/>
        <dbReference type="EC" id="4.2.1.10"/>
    </reaction>
</comment>
<proteinExistence type="inferred from homology"/>
<evidence type="ECO:0000256" key="4">
    <source>
        <dbReference type="ARBA" id="ARBA00011193"/>
    </source>
</evidence>
<dbReference type="EC" id="4.2.1.10" evidence="5 8"/>
<dbReference type="SUPFAM" id="SSF52304">
    <property type="entry name" value="Type II 3-dehydroquinate dehydratase"/>
    <property type="match status" value="1"/>
</dbReference>
<keyword evidence="6 8" id="KW-0057">Aromatic amino acid biosynthesis</keyword>
<dbReference type="Pfam" id="PF01220">
    <property type="entry name" value="DHquinase_II"/>
    <property type="match status" value="1"/>
</dbReference>
<dbReference type="PANTHER" id="PTHR21272">
    <property type="entry name" value="CATABOLIC 3-DEHYDROQUINASE"/>
    <property type="match status" value="1"/>
</dbReference>
<dbReference type="NCBIfam" id="NF003806">
    <property type="entry name" value="PRK05395.1-3"/>
    <property type="match status" value="1"/>
</dbReference>
<dbReference type="HAMAP" id="MF_00169">
    <property type="entry name" value="AroQ"/>
    <property type="match status" value="1"/>
</dbReference>
<dbReference type="InterPro" id="IPR036441">
    <property type="entry name" value="DHquinase_II_sf"/>
</dbReference>
<dbReference type="GO" id="GO:0003855">
    <property type="term" value="F:3-dehydroquinate dehydratase activity"/>
    <property type="evidence" value="ECO:0007669"/>
    <property type="project" value="UniProtKB-UniRule"/>
</dbReference>
<dbReference type="GO" id="GO:0009073">
    <property type="term" value="P:aromatic amino acid family biosynthetic process"/>
    <property type="evidence" value="ECO:0007669"/>
    <property type="project" value="UniProtKB-KW"/>
</dbReference>
<evidence type="ECO:0000313" key="12">
    <source>
        <dbReference type="Proteomes" id="UP000244924"/>
    </source>
</evidence>
<dbReference type="OrthoDB" id="9790793at2"/>
<feature type="binding site" evidence="8 10">
    <location>
        <begin position="102"/>
        <end position="103"/>
    </location>
    <ligand>
        <name>substrate</name>
    </ligand>
</feature>
<dbReference type="GO" id="GO:0009423">
    <property type="term" value="P:chorismate biosynthetic process"/>
    <property type="evidence" value="ECO:0007669"/>
    <property type="project" value="UniProtKB-UniRule"/>
</dbReference>
<dbReference type="GO" id="GO:0019631">
    <property type="term" value="P:quinate catabolic process"/>
    <property type="evidence" value="ECO:0007669"/>
    <property type="project" value="TreeGrafter"/>
</dbReference>
<dbReference type="Gene3D" id="3.40.50.9100">
    <property type="entry name" value="Dehydroquinase, class II"/>
    <property type="match status" value="1"/>
</dbReference>
<evidence type="ECO:0000256" key="7">
    <source>
        <dbReference type="ARBA" id="ARBA00023239"/>
    </source>
</evidence>
<dbReference type="GO" id="GO:0008652">
    <property type="term" value="P:amino acid biosynthetic process"/>
    <property type="evidence" value="ECO:0007669"/>
    <property type="project" value="UniProtKB-KW"/>
</dbReference>
<dbReference type="NCBIfam" id="NF003805">
    <property type="entry name" value="PRK05395.1-2"/>
    <property type="match status" value="1"/>
</dbReference>
<evidence type="ECO:0000256" key="5">
    <source>
        <dbReference type="ARBA" id="ARBA00012060"/>
    </source>
</evidence>
<dbReference type="UniPathway" id="UPA00053">
    <property type="reaction ID" value="UER00086"/>
</dbReference>
<evidence type="ECO:0000256" key="3">
    <source>
        <dbReference type="ARBA" id="ARBA00011037"/>
    </source>
</evidence>
<dbReference type="AlphaFoldDB" id="A0A2R8BNX8"/>
<dbReference type="RefSeq" id="WP_108855047.1">
    <property type="nucleotide sequence ID" value="NZ_OMOQ01000008.1"/>
</dbReference>
<gene>
    <name evidence="11" type="primary">aroQ_2</name>
    <name evidence="8" type="synonym">aroQ</name>
    <name evidence="11" type="ORF">DEA8626_04092</name>
</gene>
<comment type="caution">
    <text evidence="8">Lacks conserved residue(s) required for the propagation of feature annotation.</text>
</comment>
<feature type="binding site" evidence="8 10">
    <location>
        <position position="88"/>
    </location>
    <ligand>
        <name>substrate</name>
    </ligand>
</feature>
<feature type="binding site" evidence="8 10">
    <location>
        <position position="81"/>
    </location>
    <ligand>
        <name>substrate</name>
    </ligand>
</feature>
<comment type="pathway">
    <text evidence="2 8">Metabolic intermediate biosynthesis; chorismate biosynthesis; chorismate from D-erythrose 4-phosphate and phosphoenolpyruvate: step 3/7.</text>
</comment>
<feature type="active site" description="Proton acceptor" evidence="8 9">
    <location>
        <position position="24"/>
    </location>
</feature>
<dbReference type="PIRSF" id="PIRSF001399">
    <property type="entry name" value="DHquinase_II"/>
    <property type="match status" value="1"/>
</dbReference>
<organism evidence="11 12">
    <name type="scientific">Albidovulum aquaemixtae</name>
    <dbReference type="NCBI Taxonomy" id="1542388"/>
    <lineage>
        <taxon>Bacteria</taxon>
        <taxon>Pseudomonadati</taxon>
        <taxon>Pseudomonadota</taxon>
        <taxon>Alphaproteobacteria</taxon>
        <taxon>Rhodobacterales</taxon>
        <taxon>Paracoccaceae</taxon>
        <taxon>Albidovulum</taxon>
    </lineage>
</organism>
<keyword evidence="7 8" id="KW-0456">Lyase</keyword>
<comment type="similarity">
    <text evidence="3 8">Belongs to the type-II 3-dehydroquinase family.</text>
</comment>
<dbReference type="NCBIfam" id="NF003807">
    <property type="entry name" value="PRK05395.1-4"/>
    <property type="match status" value="1"/>
</dbReference>
<feature type="active site" description="Proton donor" evidence="8 9">
    <location>
        <position position="101"/>
    </location>
</feature>
<dbReference type="NCBIfam" id="TIGR01088">
    <property type="entry name" value="aroQ"/>
    <property type="match status" value="1"/>
</dbReference>
<evidence type="ECO:0000256" key="6">
    <source>
        <dbReference type="ARBA" id="ARBA00023141"/>
    </source>
</evidence>
<comment type="function">
    <text evidence="8">Catalyzes a trans-dehydration via an enolate intermediate.</text>
</comment>
<dbReference type="PANTHER" id="PTHR21272:SF3">
    <property type="entry name" value="CATABOLIC 3-DEHYDROQUINASE"/>
    <property type="match status" value="1"/>
</dbReference>
<dbReference type="Proteomes" id="UP000244924">
    <property type="component" value="Unassembled WGS sequence"/>
</dbReference>
<evidence type="ECO:0000256" key="2">
    <source>
        <dbReference type="ARBA" id="ARBA00004902"/>
    </source>
</evidence>
<keyword evidence="8" id="KW-0028">Amino-acid biosynthesis</keyword>
<protein>
    <recommendedName>
        <fullName evidence="5 8">3-dehydroquinate dehydratase</fullName>
        <shortName evidence="8">3-dehydroquinase</shortName>
        <ecNumber evidence="5 8">4.2.1.10</ecNumber>
    </recommendedName>
    <alternativeName>
        <fullName evidence="8">Type II DHQase</fullName>
    </alternativeName>
</protein>
<dbReference type="InterPro" id="IPR001874">
    <property type="entry name" value="DHquinase_II"/>
</dbReference>
<reference evidence="11 12" key="1">
    <citation type="submission" date="2018-03" db="EMBL/GenBank/DDBJ databases">
        <authorList>
            <person name="Keele B.F."/>
        </authorList>
    </citation>
    <scope>NUCLEOTIDE SEQUENCE [LARGE SCALE GENOMIC DNA]</scope>
    <source>
        <strain evidence="11 12">CECT 8626</strain>
    </source>
</reference>
<name>A0A2R8BNX8_9RHOB</name>
<sequence length="146" mass="15895">MTRTIFVINGPNLNMLGTQQPEIYGLETLADIEQLCLKVGNELGFNIAFHQTNHEGDIVDLVQLAREAACAIVINPAAYTHTCVAIRDALTACDFPIIEVHISNIHRREPFRHHSYVSGVAKGVIAGLGVEGYAAAIRALATFVRT</sequence>
<feature type="binding site" evidence="8 10">
    <location>
        <position position="112"/>
    </location>
    <ligand>
        <name>substrate</name>
    </ligand>
</feature>
<evidence type="ECO:0000313" key="11">
    <source>
        <dbReference type="EMBL" id="SPH25057.1"/>
    </source>
</evidence>
<accession>A0A2R8BNX8</accession>
<dbReference type="EMBL" id="OMOQ01000008">
    <property type="protein sequence ID" value="SPH25057.1"/>
    <property type="molecule type" value="Genomic_DNA"/>
</dbReference>
<evidence type="ECO:0000256" key="8">
    <source>
        <dbReference type="HAMAP-Rule" id="MF_00169"/>
    </source>
</evidence>
<evidence type="ECO:0000256" key="9">
    <source>
        <dbReference type="PIRSR" id="PIRSR001399-1"/>
    </source>
</evidence>
<keyword evidence="12" id="KW-1185">Reference proteome</keyword>
<feature type="binding site" evidence="8 10">
    <location>
        <position position="75"/>
    </location>
    <ligand>
        <name>substrate</name>
    </ligand>
</feature>
<dbReference type="CDD" id="cd00466">
    <property type="entry name" value="DHQase_II"/>
    <property type="match status" value="1"/>
</dbReference>
<comment type="subunit">
    <text evidence="4 8">Homododecamer.</text>
</comment>
<evidence type="ECO:0000256" key="10">
    <source>
        <dbReference type="PIRSR" id="PIRSR001399-2"/>
    </source>
</evidence>